<keyword evidence="4" id="KW-1185">Reference proteome</keyword>
<sequence length="141" mass="15732">MLPITETITIADDELEWSFARAGGPGGQNVNKVASKAVLRWRSATTTAAIPAPAIARMKTTFPSRFTTEGDVVIQSQKYRDQERNKEDCLLKLTEMVRVSLVEPTVRKKTKVSRGAKKRRVADKRRNSDKKQSRRASGGDD</sequence>
<dbReference type="NCBIfam" id="NF006718">
    <property type="entry name" value="PRK09256.1"/>
    <property type="match status" value="1"/>
</dbReference>
<evidence type="ECO:0000313" key="4">
    <source>
        <dbReference type="Proteomes" id="UP000676565"/>
    </source>
</evidence>
<dbReference type="Pfam" id="PF00472">
    <property type="entry name" value="RF-1"/>
    <property type="match status" value="1"/>
</dbReference>
<dbReference type="GO" id="GO:0004045">
    <property type="term" value="F:peptidyl-tRNA hydrolase activity"/>
    <property type="evidence" value="ECO:0007669"/>
    <property type="project" value="UniProtKB-EC"/>
</dbReference>
<evidence type="ECO:0000256" key="1">
    <source>
        <dbReference type="SAM" id="MobiDB-lite"/>
    </source>
</evidence>
<dbReference type="PANTHER" id="PTHR47814">
    <property type="entry name" value="PEPTIDYL-TRNA HYDROLASE ARFB"/>
    <property type="match status" value="1"/>
</dbReference>
<reference evidence="3 4" key="1">
    <citation type="submission" date="2021-04" db="EMBL/GenBank/DDBJ databases">
        <authorList>
            <person name="Ivanova A."/>
        </authorList>
    </citation>
    <scope>NUCLEOTIDE SEQUENCE [LARGE SCALE GENOMIC DNA]</scope>
    <source>
        <strain evidence="3 4">G18</strain>
    </source>
</reference>
<feature type="region of interest" description="Disordered" evidence="1">
    <location>
        <begin position="106"/>
        <end position="141"/>
    </location>
</feature>
<dbReference type="SUPFAM" id="SSF110916">
    <property type="entry name" value="Peptidyl-tRNA hydrolase domain-like"/>
    <property type="match status" value="1"/>
</dbReference>
<evidence type="ECO:0000313" key="3">
    <source>
        <dbReference type="EMBL" id="MBP3955104.1"/>
    </source>
</evidence>
<protein>
    <submittedName>
        <fullName evidence="3">Aminoacyl-tRNA hydrolase</fullName>
        <ecNumber evidence="3">3.1.1.29</ecNumber>
    </submittedName>
</protein>
<dbReference type="EC" id="3.1.1.29" evidence="3"/>
<feature type="domain" description="Prokaryotic-type class I peptide chain release factors" evidence="2">
    <location>
        <begin position="7"/>
        <end position="133"/>
    </location>
</feature>
<feature type="compositionally biased region" description="Basic residues" evidence="1">
    <location>
        <begin position="107"/>
        <end position="123"/>
    </location>
</feature>
<dbReference type="Gene3D" id="3.30.160.20">
    <property type="match status" value="1"/>
</dbReference>
<dbReference type="InterPro" id="IPR000352">
    <property type="entry name" value="Pep_chain_release_fac_I"/>
</dbReference>
<dbReference type="PANTHER" id="PTHR47814:SF1">
    <property type="entry name" value="PEPTIDYL-TRNA HYDROLASE ARFB"/>
    <property type="match status" value="1"/>
</dbReference>
<keyword evidence="3" id="KW-0378">Hydrolase</keyword>
<proteinExistence type="predicted"/>
<dbReference type="Proteomes" id="UP000676565">
    <property type="component" value="Unassembled WGS sequence"/>
</dbReference>
<gene>
    <name evidence="3" type="primary">arfB</name>
    <name evidence="3" type="ORF">J8F10_07400</name>
</gene>
<comment type="caution">
    <text evidence="3">The sequence shown here is derived from an EMBL/GenBank/DDBJ whole genome shotgun (WGS) entry which is preliminary data.</text>
</comment>
<evidence type="ECO:0000259" key="2">
    <source>
        <dbReference type="Pfam" id="PF00472"/>
    </source>
</evidence>
<organism evidence="3 4">
    <name type="scientific">Gemmata palustris</name>
    <dbReference type="NCBI Taxonomy" id="2822762"/>
    <lineage>
        <taxon>Bacteria</taxon>
        <taxon>Pseudomonadati</taxon>
        <taxon>Planctomycetota</taxon>
        <taxon>Planctomycetia</taxon>
        <taxon>Gemmatales</taxon>
        <taxon>Gemmataceae</taxon>
        <taxon>Gemmata</taxon>
    </lineage>
</organism>
<dbReference type="EMBL" id="JAGKQQ010000001">
    <property type="protein sequence ID" value="MBP3955104.1"/>
    <property type="molecule type" value="Genomic_DNA"/>
</dbReference>
<name>A0ABS5BN08_9BACT</name>
<accession>A0ABS5BN08</accession>
<dbReference type="RefSeq" id="WP_210653200.1">
    <property type="nucleotide sequence ID" value="NZ_JAGKQQ010000001.1"/>
</dbReference>